<gene>
    <name evidence="2" type="ORF">AVEN_145665_1</name>
</gene>
<proteinExistence type="predicted"/>
<protein>
    <submittedName>
        <fullName evidence="2">Uncharacterized protein</fullName>
    </submittedName>
</protein>
<dbReference type="AlphaFoldDB" id="A0A4Y2KZ76"/>
<keyword evidence="3" id="KW-1185">Reference proteome</keyword>
<comment type="caution">
    <text evidence="2">The sequence shown here is derived from an EMBL/GenBank/DDBJ whole genome shotgun (WGS) entry which is preliminary data.</text>
</comment>
<evidence type="ECO:0000313" key="3">
    <source>
        <dbReference type="Proteomes" id="UP000499080"/>
    </source>
</evidence>
<feature type="region of interest" description="Disordered" evidence="1">
    <location>
        <begin position="106"/>
        <end position="145"/>
    </location>
</feature>
<sequence length="145" mass="16461">MIPCDVTACRKKLYKDSAWMTEVVVDRFGERTSLEFYPLCEIPIHLGKSFSTTPRHVNPSTTSHTDPRPLTSLISYVNYASQLFPSHTRGRQCNWSDGYWDRLDIQSSSPPDKMRWSSGKVSGPGRSRFETRSTEDQSCVGPVAR</sequence>
<reference evidence="2 3" key="1">
    <citation type="journal article" date="2019" name="Sci. Rep.">
        <title>Orb-weaving spider Araneus ventricosus genome elucidates the spidroin gene catalogue.</title>
        <authorList>
            <person name="Kono N."/>
            <person name="Nakamura H."/>
            <person name="Ohtoshi R."/>
            <person name="Moran D.A.P."/>
            <person name="Shinohara A."/>
            <person name="Yoshida Y."/>
            <person name="Fujiwara M."/>
            <person name="Mori M."/>
            <person name="Tomita M."/>
            <person name="Arakawa K."/>
        </authorList>
    </citation>
    <scope>NUCLEOTIDE SEQUENCE [LARGE SCALE GENOMIC DNA]</scope>
</reference>
<accession>A0A4Y2KZ76</accession>
<dbReference type="Proteomes" id="UP000499080">
    <property type="component" value="Unassembled WGS sequence"/>
</dbReference>
<dbReference type="EMBL" id="BGPR01005088">
    <property type="protein sequence ID" value="GBN06666.1"/>
    <property type="molecule type" value="Genomic_DNA"/>
</dbReference>
<evidence type="ECO:0000256" key="1">
    <source>
        <dbReference type="SAM" id="MobiDB-lite"/>
    </source>
</evidence>
<evidence type="ECO:0000313" key="2">
    <source>
        <dbReference type="EMBL" id="GBN06666.1"/>
    </source>
</evidence>
<name>A0A4Y2KZ76_ARAVE</name>
<organism evidence="2 3">
    <name type="scientific">Araneus ventricosus</name>
    <name type="common">Orbweaver spider</name>
    <name type="synonym">Epeira ventricosa</name>
    <dbReference type="NCBI Taxonomy" id="182803"/>
    <lineage>
        <taxon>Eukaryota</taxon>
        <taxon>Metazoa</taxon>
        <taxon>Ecdysozoa</taxon>
        <taxon>Arthropoda</taxon>
        <taxon>Chelicerata</taxon>
        <taxon>Arachnida</taxon>
        <taxon>Araneae</taxon>
        <taxon>Araneomorphae</taxon>
        <taxon>Entelegynae</taxon>
        <taxon>Araneoidea</taxon>
        <taxon>Araneidae</taxon>
        <taxon>Araneus</taxon>
    </lineage>
</organism>